<protein>
    <submittedName>
        <fullName evidence="1">Uncharacterized protein</fullName>
    </submittedName>
</protein>
<evidence type="ECO:0000313" key="2">
    <source>
        <dbReference type="Proteomes" id="UP000182126"/>
    </source>
</evidence>
<sequence length="61" mass="6987">MRAAVRHDAIADTVPRLAPTVWQFEDELDGADGRDYEGKYAIVQKNKPCVVKERIEVRYVP</sequence>
<evidence type="ECO:0000313" key="1">
    <source>
        <dbReference type="EMBL" id="SDR85781.1"/>
    </source>
</evidence>
<name>A0A1H1MG22_9MICO</name>
<proteinExistence type="predicted"/>
<gene>
    <name evidence="1" type="ORF">SAMN04489809_0508</name>
</gene>
<dbReference type="AlphaFoldDB" id="A0A1H1MG22"/>
<dbReference type="EMBL" id="LT629770">
    <property type="protein sequence ID" value="SDR85781.1"/>
    <property type="molecule type" value="Genomic_DNA"/>
</dbReference>
<accession>A0A1H1MG22</accession>
<organism evidence="1 2">
    <name type="scientific">Microbacterium paraoxydans</name>
    <dbReference type="NCBI Taxonomy" id="199592"/>
    <lineage>
        <taxon>Bacteria</taxon>
        <taxon>Bacillati</taxon>
        <taxon>Actinomycetota</taxon>
        <taxon>Actinomycetes</taxon>
        <taxon>Micrococcales</taxon>
        <taxon>Microbacteriaceae</taxon>
        <taxon>Microbacterium</taxon>
    </lineage>
</organism>
<dbReference type="Proteomes" id="UP000182126">
    <property type="component" value="Chromosome I"/>
</dbReference>
<reference evidence="1 2" key="1">
    <citation type="submission" date="2016-10" db="EMBL/GenBank/DDBJ databases">
        <authorList>
            <person name="de Groot N.N."/>
        </authorList>
    </citation>
    <scope>NUCLEOTIDE SEQUENCE [LARGE SCALE GENOMIC DNA]</scope>
    <source>
        <strain evidence="1 2">DSM 15019</strain>
    </source>
</reference>